<dbReference type="Pfam" id="PF02597">
    <property type="entry name" value="ThiS"/>
    <property type="match status" value="1"/>
</dbReference>
<organism evidence="1 2">
    <name type="scientific">Pseudomonas borbori</name>
    <dbReference type="NCBI Taxonomy" id="289003"/>
    <lineage>
        <taxon>Bacteria</taxon>
        <taxon>Pseudomonadati</taxon>
        <taxon>Pseudomonadota</taxon>
        <taxon>Gammaproteobacteria</taxon>
        <taxon>Pseudomonadales</taxon>
        <taxon>Pseudomonadaceae</taxon>
        <taxon>Pseudomonas</taxon>
    </lineage>
</organism>
<dbReference type="CDD" id="cd17040">
    <property type="entry name" value="Ubl_MoaD_like"/>
    <property type="match status" value="1"/>
</dbReference>
<dbReference type="EMBL" id="FOWX01000015">
    <property type="protein sequence ID" value="SFP67253.1"/>
    <property type="molecule type" value="Genomic_DNA"/>
</dbReference>
<dbReference type="InterPro" id="IPR003749">
    <property type="entry name" value="ThiS/MoaD-like"/>
</dbReference>
<gene>
    <name evidence="1" type="ORF">SAMN05216190_11573</name>
</gene>
<dbReference type="Proteomes" id="UP000198784">
    <property type="component" value="Unassembled WGS sequence"/>
</dbReference>
<dbReference type="InterPro" id="IPR052045">
    <property type="entry name" value="Sulfur_Carrier/Prot_Modifier"/>
</dbReference>
<dbReference type="PANTHER" id="PTHR38031">
    <property type="entry name" value="SULFUR CARRIER PROTEIN SLR0821-RELATED"/>
    <property type="match status" value="1"/>
</dbReference>
<keyword evidence="2" id="KW-1185">Reference proteome</keyword>
<evidence type="ECO:0000313" key="1">
    <source>
        <dbReference type="EMBL" id="SFP67253.1"/>
    </source>
</evidence>
<dbReference type="AlphaFoldDB" id="A0A1I5S967"/>
<dbReference type="InterPro" id="IPR012675">
    <property type="entry name" value="Beta-grasp_dom_sf"/>
</dbReference>
<dbReference type="SUPFAM" id="SSF54285">
    <property type="entry name" value="MoaD/ThiS"/>
    <property type="match status" value="1"/>
</dbReference>
<dbReference type="RefSeq" id="WP_090501627.1">
    <property type="nucleotide sequence ID" value="NZ_FOWX01000015.1"/>
</dbReference>
<reference evidence="2" key="1">
    <citation type="submission" date="2016-10" db="EMBL/GenBank/DDBJ databases">
        <authorList>
            <person name="Varghese N."/>
            <person name="Submissions S."/>
        </authorList>
    </citation>
    <scope>NUCLEOTIDE SEQUENCE [LARGE SCALE GENOMIC DNA]</scope>
    <source>
        <strain evidence="2">DSM 17834</strain>
    </source>
</reference>
<dbReference type="OrthoDB" id="6894792at2"/>
<dbReference type="Gene3D" id="3.10.20.30">
    <property type="match status" value="1"/>
</dbReference>
<dbReference type="PANTHER" id="PTHR38031:SF1">
    <property type="entry name" value="SULFUR CARRIER PROTEIN CYSO"/>
    <property type="match status" value="1"/>
</dbReference>
<accession>A0A1I5S967</accession>
<dbReference type="InterPro" id="IPR016155">
    <property type="entry name" value="Mopterin_synth/thiamin_S_b"/>
</dbReference>
<dbReference type="STRING" id="289003.SAMN05216190_11573"/>
<proteinExistence type="predicted"/>
<name>A0A1I5S967_9PSED</name>
<evidence type="ECO:0000313" key="2">
    <source>
        <dbReference type="Proteomes" id="UP000198784"/>
    </source>
</evidence>
<protein>
    <submittedName>
        <fullName evidence="1">Molybdopterin synthase subunit MoaD</fullName>
    </submittedName>
</protein>
<sequence>MARISFTPNLQRHLDVAPCAVPGATVAAVLAEVFATNPRLRSYLLDDQGQLRRHVAIFVDGERIDDRRHLSDRVGAASEVYVVQALSGG</sequence>